<feature type="active site" description="Nucleophile" evidence="10">
    <location>
        <position position="95"/>
    </location>
</feature>
<dbReference type="Gene3D" id="3.40.50.620">
    <property type="entry name" value="HUPs"/>
    <property type="match status" value="1"/>
</dbReference>
<evidence type="ECO:0000256" key="9">
    <source>
        <dbReference type="ARBA" id="ARBA00051542"/>
    </source>
</evidence>
<gene>
    <name evidence="10 13" type="primary">mnmA</name>
    <name evidence="13" type="ORF">ENH14_01650</name>
</gene>
<keyword evidence="2 10" id="KW-0820">tRNA-binding</keyword>
<dbReference type="Gene3D" id="2.40.30.10">
    <property type="entry name" value="Translation factors"/>
    <property type="match status" value="1"/>
</dbReference>
<dbReference type="InterPro" id="IPR023382">
    <property type="entry name" value="MnmA-like_central_sf"/>
</dbReference>
<comment type="function">
    <text evidence="10">Catalyzes the 2-thiolation of uridine at the wobble position (U34) of tRNA, leading to the formation of s(2)U34.</text>
</comment>
<reference evidence="13" key="1">
    <citation type="journal article" date="2020" name="mSystems">
        <title>Genome- and Community-Level Interaction Insights into Carbon Utilization and Element Cycling Functions of Hydrothermarchaeota in Hydrothermal Sediment.</title>
        <authorList>
            <person name="Zhou Z."/>
            <person name="Liu Y."/>
            <person name="Xu W."/>
            <person name="Pan J."/>
            <person name="Luo Z.H."/>
            <person name="Li M."/>
        </authorList>
    </citation>
    <scope>NUCLEOTIDE SEQUENCE [LARGE SCALE GENOMIC DNA]</scope>
    <source>
        <strain evidence="13">HyVt-28</strain>
    </source>
</reference>
<evidence type="ECO:0000313" key="13">
    <source>
        <dbReference type="EMBL" id="HDL60138.1"/>
    </source>
</evidence>
<dbReference type="AlphaFoldDB" id="A0A7V0LTZ8"/>
<feature type="site" description="Interaction with tRNA" evidence="10">
    <location>
        <position position="120"/>
    </location>
</feature>
<evidence type="ECO:0000256" key="7">
    <source>
        <dbReference type="ARBA" id="ARBA00022884"/>
    </source>
</evidence>
<evidence type="ECO:0000256" key="5">
    <source>
        <dbReference type="ARBA" id="ARBA00022741"/>
    </source>
</evidence>
<dbReference type="EC" id="2.8.1.13" evidence="10"/>
<dbReference type="Pfam" id="PF20258">
    <property type="entry name" value="tRNA_Me_trans_C"/>
    <property type="match status" value="1"/>
</dbReference>
<accession>A0A7V0LTZ8</accession>
<sequence length="346" mass="39754">MKKVLVLMSGGVDSSVTLYLLKQAGYRVQGLTFDMVGEGSRCCDVKDILDARRVASMLDVPHRVIDVREEFKKIVIDYFIKEYKSGRTPNPCVICNREIKIAMGIKIADSLGFDYVATGHYARVKKNNTPHLLKAIWREKSQEYFLSMIKREHLNRLLLPLGEHTKEDVRNIAREMGMMVSEKEESQEVCFVGKDYREFLEKAGITRKKGEILLKNGKKVGTHDGHHLFTIGQRRGINVSLGKRYYVYQIDAAANRVFVAEWDDLLSRKFIVNNVNWIEEVSFPLKCRVKVRYRHDEVDATVEDLGDEMYRVKTDKPVFAVTPGQVAAFYEEDMVLGGGIIYERED</sequence>
<dbReference type="SUPFAM" id="SSF52402">
    <property type="entry name" value="Adenine nucleotide alpha hydrolases-like"/>
    <property type="match status" value="1"/>
</dbReference>
<evidence type="ECO:0000256" key="10">
    <source>
        <dbReference type="HAMAP-Rule" id="MF_00144"/>
    </source>
</evidence>
<dbReference type="PANTHER" id="PTHR11933">
    <property type="entry name" value="TRNA 5-METHYLAMINOMETHYL-2-THIOURIDYLATE -METHYLTRANSFERASE"/>
    <property type="match status" value="1"/>
</dbReference>
<name>A0A7V0LTZ8_UNCW3</name>
<dbReference type="PANTHER" id="PTHR11933:SF5">
    <property type="entry name" value="MITOCHONDRIAL TRNA-SPECIFIC 2-THIOURIDYLASE 1"/>
    <property type="match status" value="1"/>
</dbReference>
<feature type="binding site" evidence="10">
    <location>
        <position position="33"/>
    </location>
    <ligand>
        <name>ATP</name>
        <dbReference type="ChEBI" id="CHEBI:30616"/>
    </ligand>
</feature>
<dbReference type="EMBL" id="DRDR01000072">
    <property type="protein sequence ID" value="HDL60138.1"/>
    <property type="molecule type" value="Genomic_DNA"/>
</dbReference>
<dbReference type="NCBIfam" id="TIGR00420">
    <property type="entry name" value="trmU"/>
    <property type="match status" value="1"/>
</dbReference>
<dbReference type="InterPro" id="IPR046884">
    <property type="entry name" value="MnmA-like_central"/>
</dbReference>
<comment type="caution">
    <text evidence="13">The sequence shown here is derived from an EMBL/GenBank/DDBJ whole genome shotgun (WGS) entry which is preliminary data.</text>
</comment>
<keyword evidence="8" id="KW-1015">Disulfide bond</keyword>
<dbReference type="GO" id="GO:0103016">
    <property type="term" value="F:tRNA-uridine 2-sulfurtransferase activity"/>
    <property type="evidence" value="ECO:0007669"/>
    <property type="project" value="UniProtKB-EC"/>
</dbReference>
<keyword evidence="5 10" id="KW-0547">Nucleotide-binding</keyword>
<comment type="caution">
    <text evidence="10">Lacks conserved residue(s) required for the propagation of feature annotation.</text>
</comment>
<dbReference type="Pfam" id="PF03054">
    <property type="entry name" value="tRNA_Me_trans"/>
    <property type="match status" value="1"/>
</dbReference>
<organism evidence="13">
    <name type="scientific">candidate division WOR-3 bacterium</name>
    <dbReference type="NCBI Taxonomy" id="2052148"/>
    <lineage>
        <taxon>Bacteria</taxon>
        <taxon>Bacteria division WOR-3</taxon>
    </lineage>
</organism>
<dbReference type="CDD" id="cd01998">
    <property type="entry name" value="MnmA_TRMU-like"/>
    <property type="match status" value="1"/>
</dbReference>
<dbReference type="Gene3D" id="2.30.30.280">
    <property type="entry name" value="Adenine nucleotide alpha hydrolases-like domains"/>
    <property type="match status" value="1"/>
</dbReference>
<dbReference type="FunFam" id="2.40.30.10:FF:000023">
    <property type="entry name" value="tRNA-specific 2-thiouridylase MnmA"/>
    <property type="match status" value="1"/>
</dbReference>
<evidence type="ECO:0000256" key="3">
    <source>
        <dbReference type="ARBA" id="ARBA00022679"/>
    </source>
</evidence>
<feature type="domain" description="tRNA-specific 2-thiouridylase MnmA-like C-terminal" evidence="11">
    <location>
        <begin position="267"/>
        <end position="341"/>
    </location>
</feature>
<proteinExistence type="inferred from homology"/>
<keyword evidence="4 10" id="KW-0819">tRNA processing</keyword>
<evidence type="ECO:0000259" key="11">
    <source>
        <dbReference type="Pfam" id="PF20258"/>
    </source>
</evidence>
<comment type="similarity">
    <text evidence="10">Belongs to the MnmA/TRMU family.</text>
</comment>
<dbReference type="InterPro" id="IPR004506">
    <property type="entry name" value="MnmA-like"/>
</dbReference>
<evidence type="ECO:0000259" key="12">
    <source>
        <dbReference type="Pfam" id="PF20259"/>
    </source>
</evidence>
<dbReference type="FunFam" id="2.30.30.280:FF:000001">
    <property type="entry name" value="tRNA-specific 2-thiouridylase MnmA"/>
    <property type="match status" value="1"/>
</dbReference>
<feature type="region of interest" description="Interaction with tRNA" evidence="10">
    <location>
        <begin position="292"/>
        <end position="293"/>
    </location>
</feature>
<evidence type="ECO:0000256" key="4">
    <source>
        <dbReference type="ARBA" id="ARBA00022694"/>
    </source>
</evidence>
<dbReference type="GO" id="GO:0005737">
    <property type="term" value="C:cytoplasm"/>
    <property type="evidence" value="ECO:0007669"/>
    <property type="project" value="UniProtKB-SubCell"/>
</dbReference>
<feature type="active site" description="Cysteine persulfide intermediate" evidence="10">
    <location>
        <position position="190"/>
    </location>
</feature>
<evidence type="ECO:0000256" key="1">
    <source>
        <dbReference type="ARBA" id="ARBA00022490"/>
    </source>
</evidence>
<feature type="binding site" evidence="10">
    <location>
        <position position="119"/>
    </location>
    <ligand>
        <name>ATP</name>
        <dbReference type="ChEBI" id="CHEBI:30616"/>
    </ligand>
</feature>
<dbReference type="GO" id="GO:0005524">
    <property type="term" value="F:ATP binding"/>
    <property type="evidence" value="ECO:0007669"/>
    <property type="project" value="UniProtKB-KW"/>
</dbReference>
<dbReference type="GO" id="GO:0002143">
    <property type="term" value="P:tRNA wobble position uridine thiolation"/>
    <property type="evidence" value="ECO:0007669"/>
    <property type="project" value="TreeGrafter"/>
</dbReference>
<keyword evidence="7 10" id="KW-0694">RNA-binding</keyword>
<keyword evidence="3 10" id="KW-0808">Transferase</keyword>
<protein>
    <recommendedName>
        <fullName evidence="10">tRNA-specific 2-thiouridylase MnmA</fullName>
        <ecNumber evidence="10">2.8.1.13</ecNumber>
    </recommendedName>
</protein>
<dbReference type="HAMAP" id="MF_00144">
    <property type="entry name" value="tRNA_thiouridyl_MnmA"/>
    <property type="match status" value="1"/>
</dbReference>
<dbReference type="NCBIfam" id="NF001138">
    <property type="entry name" value="PRK00143.1"/>
    <property type="match status" value="1"/>
</dbReference>
<feature type="binding site" evidence="10">
    <location>
        <begin position="7"/>
        <end position="14"/>
    </location>
    <ligand>
        <name>ATP</name>
        <dbReference type="ChEBI" id="CHEBI:30616"/>
    </ligand>
</feature>
<dbReference type="Pfam" id="PF20259">
    <property type="entry name" value="tRNA_Me_trans_M"/>
    <property type="match status" value="1"/>
</dbReference>
<dbReference type="InterPro" id="IPR014729">
    <property type="entry name" value="Rossmann-like_a/b/a_fold"/>
</dbReference>
<dbReference type="GO" id="GO:0000049">
    <property type="term" value="F:tRNA binding"/>
    <property type="evidence" value="ECO:0007669"/>
    <property type="project" value="UniProtKB-KW"/>
</dbReference>
<dbReference type="Proteomes" id="UP000886381">
    <property type="component" value="Unassembled WGS sequence"/>
</dbReference>
<keyword evidence="1 10" id="KW-0963">Cytoplasm</keyword>
<keyword evidence="6 10" id="KW-0067">ATP-binding</keyword>
<evidence type="ECO:0000256" key="8">
    <source>
        <dbReference type="ARBA" id="ARBA00023157"/>
    </source>
</evidence>
<comment type="subcellular location">
    <subcellularLocation>
        <location evidence="10">Cytoplasm</location>
    </subcellularLocation>
</comment>
<feature type="site" description="Interaction with tRNA" evidence="10">
    <location>
        <position position="325"/>
    </location>
</feature>
<evidence type="ECO:0000256" key="2">
    <source>
        <dbReference type="ARBA" id="ARBA00022555"/>
    </source>
</evidence>
<evidence type="ECO:0000256" key="6">
    <source>
        <dbReference type="ARBA" id="ARBA00022840"/>
    </source>
</evidence>
<dbReference type="InterPro" id="IPR046885">
    <property type="entry name" value="MnmA-like_C"/>
</dbReference>
<feature type="domain" description="tRNA-specific 2-thiouridylase MnmA-like central" evidence="12">
    <location>
        <begin position="198"/>
        <end position="260"/>
    </location>
</feature>
<comment type="catalytic activity">
    <reaction evidence="9 10">
        <text>S-sulfanyl-L-cysteinyl-[protein] + uridine(34) in tRNA + AH2 + ATP = 2-thiouridine(34) in tRNA + L-cysteinyl-[protein] + A + AMP + diphosphate + H(+)</text>
        <dbReference type="Rhea" id="RHEA:47032"/>
        <dbReference type="Rhea" id="RHEA-COMP:10131"/>
        <dbReference type="Rhea" id="RHEA-COMP:11726"/>
        <dbReference type="Rhea" id="RHEA-COMP:11727"/>
        <dbReference type="Rhea" id="RHEA-COMP:11728"/>
        <dbReference type="ChEBI" id="CHEBI:13193"/>
        <dbReference type="ChEBI" id="CHEBI:15378"/>
        <dbReference type="ChEBI" id="CHEBI:17499"/>
        <dbReference type="ChEBI" id="CHEBI:29950"/>
        <dbReference type="ChEBI" id="CHEBI:30616"/>
        <dbReference type="ChEBI" id="CHEBI:33019"/>
        <dbReference type="ChEBI" id="CHEBI:61963"/>
        <dbReference type="ChEBI" id="CHEBI:65315"/>
        <dbReference type="ChEBI" id="CHEBI:87170"/>
        <dbReference type="ChEBI" id="CHEBI:456215"/>
        <dbReference type="EC" id="2.8.1.13"/>
    </reaction>
</comment>